<keyword evidence="3" id="KW-1185">Reference proteome</keyword>
<dbReference type="AlphaFoldDB" id="A0A178MIR4"/>
<evidence type="ECO:0000313" key="3">
    <source>
        <dbReference type="Proteomes" id="UP000078428"/>
    </source>
</evidence>
<gene>
    <name evidence="2" type="ORF">A6A04_20130</name>
</gene>
<evidence type="ECO:0000256" key="1">
    <source>
        <dbReference type="SAM" id="MobiDB-lite"/>
    </source>
</evidence>
<feature type="compositionally biased region" description="Basic and acidic residues" evidence="1">
    <location>
        <begin position="56"/>
        <end position="76"/>
    </location>
</feature>
<dbReference type="EMBL" id="LWQT01000075">
    <property type="protein sequence ID" value="OAN48443.1"/>
    <property type="molecule type" value="Genomic_DNA"/>
</dbReference>
<evidence type="ECO:0000313" key="2">
    <source>
        <dbReference type="EMBL" id="OAN48443.1"/>
    </source>
</evidence>
<dbReference type="Proteomes" id="UP000078428">
    <property type="component" value="Unassembled WGS sequence"/>
</dbReference>
<comment type="caution">
    <text evidence="2">The sequence shown here is derived from an EMBL/GenBank/DDBJ whole genome shotgun (WGS) entry which is preliminary data.</text>
</comment>
<reference evidence="2 3" key="1">
    <citation type="submission" date="2016-04" db="EMBL/GenBank/DDBJ databases">
        <title>Draft genome sequence of freshwater magnetotactic bacteria Magnetospirillum marisnigri SP-1 and Magnetospirillum moscoviense BB-1.</title>
        <authorList>
            <person name="Koziaeva V."/>
            <person name="Dziuba M.V."/>
            <person name="Ivanov T.M."/>
            <person name="Kuznetsov B."/>
            <person name="Grouzdev D.S."/>
        </authorList>
    </citation>
    <scope>NUCLEOTIDE SEQUENCE [LARGE SCALE GENOMIC DNA]</scope>
    <source>
        <strain evidence="2 3">SP-1</strain>
    </source>
</reference>
<dbReference type="RefSeq" id="WP_068494004.1">
    <property type="nucleotide sequence ID" value="NZ_LWQT01000075.1"/>
</dbReference>
<dbReference type="STRING" id="1285242.A6A04_20130"/>
<sequence length="76" mass="8196">MTKKTETVTTLSDDDMITSRHLTRRSLLGSTRVAAGFGLAALLFGTLGSRSAQAASDRENTYDTDSGDRRPTTDND</sequence>
<name>A0A178MIR4_9PROT</name>
<dbReference type="InterPro" id="IPR006311">
    <property type="entry name" value="TAT_signal"/>
</dbReference>
<organism evidence="2 3">
    <name type="scientific">Paramagnetospirillum marisnigri</name>
    <dbReference type="NCBI Taxonomy" id="1285242"/>
    <lineage>
        <taxon>Bacteria</taxon>
        <taxon>Pseudomonadati</taxon>
        <taxon>Pseudomonadota</taxon>
        <taxon>Alphaproteobacteria</taxon>
        <taxon>Rhodospirillales</taxon>
        <taxon>Magnetospirillaceae</taxon>
        <taxon>Paramagnetospirillum</taxon>
    </lineage>
</organism>
<accession>A0A178MIR4</accession>
<dbReference type="PROSITE" id="PS51318">
    <property type="entry name" value="TAT"/>
    <property type="match status" value="1"/>
</dbReference>
<proteinExistence type="predicted"/>
<protein>
    <submittedName>
        <fullName evidence="2">Uncharacterized protein</fullName>
    </submittedName>
</protein>
<feature type="region of interest" description="Disordered" evidence="1">
    <location>
        <begin position="50"/>
        <end position="76"/>
    </location>
</feature>